<feature type="compositionally biased region" description="Basic and acidic residues" evidence="1">
    <location>
        <begin position="104"/>
        <end position="117"/>
    </location>
</feature>
<evidence type="ECO:0000256" key="1">
    <source>
        <dbReference type="SAM" id="MobiDB-lite"/>
    </source>
</evidence>
<feature type="region of interest" description="Disordered" evidence="1">
    <location>
        <begin position="1"/>
        <end position="43"/>
    </location>
</feature>
<feature type="compositionally biased region" description="Low complexity" evidence="1">
    <location>
        <begin position="7"/>
        <end position="22"/>
    </location>
</feature>
<dbReference type="AlphaFoldDB" id="A0A0L9VMX0"/>
<dbReference type="Gramene" id="KOM56400">
    <property type="protein sequence ID" value="KOM56400"/>
    <property type="gene ID" value="LR48_Vigan10g229200"/>
</dbReference>
<evidence type="ECO:0000313" key="2">
    <source>
        <dbReference type="EMBL" id="KOM56400.1"/>
    </source>
</evidence>
<name>A0A0L9VMX0_PHAAN</name>
<gene>
    <name evidence="2" type="ORF">LR48_Vigan10g229200</name>
</gene>
<dbReference type="EMBL" id="CM003380">
    <property type="protein sequence ID" value="KOM56400.1"/>
    <property type="molecule type" value="Genomic_DNA"/>
</dbReference>
<sequence>MPSAAQGRSSQRGRSPRISGRSSRVEARADARPEGQKRTFVQPGRTLVQPGRTLVQRRENWTFVQLAEVDVRPASRKDARPVDTLGQREKRGLSASEWTLGQRVDARPGEVDARPEEDAQWTLSQAEVDARPERQRSSTFKFYTRVHW</sequence>
<feature type="region of interest" description="Disordered" evidence="1">
    <location>
        <begin position="75"/>
        <end position="136"/>
    </location>
</feature>
<accession>A0A0L9VMX0</accession>
<protein>
    <submittedName>
        <fullName evidence="2">Uncharacterized protein</fullName>
    </submittedName>
</protein>
<reference evidence="3" key="1">
    <citation type="journal article" date="2015" name="Proc. Natl. Acad. Sci. U.S.A.">
        <title>Genome sequencing of adzuki bean (Vigna angularis) provides insight into high starch and low fat accumulation and domestication.</title>
        <authorList>
            <person name="Yang K."/>
            <person name="Tian Z."/>
            <person name="Chen C."/>
            <person name="Luo L."/>
            <person name="Zhao B."/>
            <person name="Wang Z."/>
            <person name="Yu L."/>
            <person name="Li Y."/>
            <person name="Sun Y."/>
            <person name="Li W."/>
            <person name="Chen Y."/>
            <person name="Li Y."/>
            <person name="Zhang Y."/>
            <person name="Ai D."/>
            <person name="Zhao J."/>
            <person name="Shang C."/>
            <person name="Ma Y."/>
            <person name="Wu B."/>
            <person name="Wang M."/>
            <person name="Gao L."/>
            <person name="Sun D."/>
            <person name="Zhang P."/>
            <person name="Guo F."/>
            <person name="Wang W."/>
            <person name="Li Y."/>
            <person name="Wang J."/>
            <person name="Varshney R.K."/>
            <person name="Wang J."/>
            <person name="Ling H.Q."/>
            <person name="Wan P."/>
        </authorList>
    </citation>
    <scope>NUCLEOTIDE SEQUENCE</scope>
    <source>
        <strain evidence="3">cv. Jingnong 6</strain>
    </source>
</reference>
<organism evidence="2 3">
    <name type="scientific">Phaseolus angularis</name>
    <name type="common">Azuki bean</name>
    <name type="synonym">Vigna angularis</name>
    <dbReference type="NCBI Taxonomy" id="3914"/>
    <lineage>
        <taxon>Eukaryota</taxon>
        <taxon>Viridiplantae</taxon>
        <taxon>Streptophyta</taxon>
        <taxon>Embryophyta</taxon>
        <taxon>Tracheophyta</taxon>
        <taxon>Spermatophyta</taxon>
        <taxon>Magnoliopsida</taxon>
        <taxon>eudicotyledons</taxon>
        <taxon>Gunneridae</taxon>
        <taxon>Pentapetalae</taxon>
        <taxon>rosids</taxon>
        <taxon>fabids</taxon>
        <taxon>Fabales</taxon>
        <taxon>Fabaceae</taxon>
        <taxon>Papilionoideae</taxon>
        <taxon>50 kb inversion clade</taxon>
        <taxon>NPAAA clade</taxon>
        <taxon>indigoferoid/millettioid clade</taxon>
        <taxon>Phaseoleae</taxon>
        <taxon>Vigna</taxon>
    </lineage>
</organism>
<evidence type="ECO:0000313" key="3">
    <source>
        <dbReference type="Proteomes" id="UP000053144"/>
    </source>
</evidence>
<feature type="compositionally biased region" description="Basic and acidic residues" evidence="1">
    <location>
        <begin position="23"/>
        <end position="37"/>
    </location>
</feature>
<dbReference type="Proteomes" id="UP000053144">
    <property type="component" value="Chromosome 10"/>
</dbReference>
<feature type="compositionally biased region" description="Basic and acidic residues" evidence="1">
    <location>
        <begin position="75"/>
        <end position="92"/>
    </location>
</feature>
<proteinExistence type="predicted"/>